<protein>
    <submittedName>
        <fullName evidence="1">Uncharacterized protein</fullName>
    </submittedName>
</protein>
<sequence length="42" mass="4903">MIVFDVIFHVISFIDCFTPFLLQEVKGFHKPGKSTWSEIDET</sequence>
<evidence type="ECO:0000313" key="1">
    <source>
        <dbReference type="EMBL" id="KOF72123.1"/>
    </source>
</evidence>
<accession>A0A0L8G5I6</accession>
<dbReference type="EMBL" id="KQ423821">
    <property type="protein sequence ID" value="KOF72123.1"/>
    <property type="molecule type" value="Genomic_DNA"/>
</dbReference>
<proteinExistence type="predicted"/>
<dbReference type="AlphaFoldDB" id="A0A0L8G5I6"/>
<reference evidence="1" key="1">
    <citation type="submission" date="2015-07" db="EMBL/GenBank/DDBJ databases">
        <title>MeaNS - Measles Nucleotide Surveillance Program.</title>
        <authorList>
            <person name="Tran T."/>
            <person name="Druce J."/>
        </authorList>
    </citation>
    <scope>NUCLEOTIDE SEQUENCE</scope>
    <source>
        <strain evidence="1">UCB-OBI-ISO-001</strain>
        <tissue evidence="1">Gonad</tissue>
    </source>
</reference>
<gene>
    <name evidence="1" type="ORF">OCBIM_22000014mg</name>
</gene>
<name>A0A0L8G5I6_OCTBM</name>
<organism evidence="1">
    <name type="scientific">Octopus bimaculoides</name>
    <name type="common">California two-spotted octopus</name>
    <dbReference type="NCBI Taxonomy" id="37653"/>
    <lineage>
        <taxon>Eukaryota</taxon>
        <taxon>Metazoa</taxon>
        <taxon>Spiralia</taxon>
        <taxon>Lophotrochozoa</taxon>
        <taxon>Mollusca</taxon>
        <taxon>Cephalopoda</taxon>
        <taxon>Coleoidea</taxon>
        <taxon>Octopodiformes</taxon>
        <taxon>Octopoda</taxon>
        <taxon>Incirrata</taxon>
        <taxon>Octopodidae</taxon>
        <taxon>Octopus</taxon>
    </lineage>
</organism>